<dbReference type="RefSeq" id="WP_380126908.1">
    <property type="nucleotide sequence ID" value="NZ_JBHSIU010000097.1"/>
</dbReference>
<evidence type="ECO:0000256" key="2">
    <source>
        <dbReference type="SAM" id="Phobius"/>
    </source>
</evidence>
<keyword evidence="2" id="KW-1133">Transmembrane helix</keyword>
<evidence type="ECO:0000256" key="1">
    <source>
        <dbReference type="SAM" id="MobiDB-lite"/>
    </source>
</evidence>
<feature type="compositionally biased region" description="Basic residues" evidence="1">
    <location>
        <begin position="137"/>
        <end position="150"/>
    </location>
</feature>
<reference evidence="4" key="1">
    <citation type="journal article" date="2019" name="Int. J. Syst. Evol. Microbiol.">
        <title>The Global Catalogue of Microorganisms (GCM) 10K type strain sequencing project: providing services to taxonomists for standard genome sequencing and annotation.</title>
        <authorList>
            <consortium name="The Broad Institute Genomics Platform"/>
            <consortium name="The Broad Institute Genome Sequencing Center for Infectious Disease"/>
            <person name="Wu L."/>
            <person name="Ma J."/>
        </authorList>
    </citation>
    <scope>NUCLEOTIDE SEQUENCE [LARGE SCALE GENOMIC DNA]</scope>
    <source>
        <strain evidence="4">CGMCC 4.7152</strain>
    </source>
</reference>
<organism evidence="3 4">
    <name type="scientific">Dactylosporangium cerinum</name>
    <dbReference type="NCBI Taxonomy" id="1434730"/>
    <lineage>
        <taxon>Bacteria</taxon>
        <taxon>Bacillati</taxon>
        <taxon>Actinomycetota</taxon>
        <taxon>Actinomycetes</taxon>
        <taxon>Micromonosporales</taxon>
        <taxon>Micromonosporaceae</taxon>
        <taxon>Dactylosporangium</taxon>
    </lineage>
</organism>
<feature type="transmembrane region" description="Helical" evidence="2">
    <location>
        <begin position="49"/>
        <end position="66"/>
    </location>
</feature>
<keyword evidence="4" id="KW-1185">Reference proteome</keyword>
<proteinExistence type="predicted"/>
<dbReference type="Proteomes" id="UP001595912">
    <property type="component" value="Unassembled WGS sequence"/>
</dbReference>
<evidence type="ECO:0000313" key="3">
    <source>
        <dbReference type="EMBL" id="MFC5006292.1"/>
    </source>
</evidence>
<keyword evidence="2" id="KW-0812">Transmembrane</keyword>
<comment type="caution">
    <text evidence="3">The sequence shown here is derived from an EMBL/GenBank/DDBJ whole genome shotgun (WGS) entry which is preliminary data.</text>
</comment>
<feature type="region of interest" description="Disordered" evidence="1">
    <location>
        <begin position="100"/>
        <end position="164"/>
    </location>
</feature>
<dbReference type="EMBL" id="JBHSIU010000097">
    <property type="protein sequence ID" value="MFC5006292.1"/>
    <property type="molecule type" value="Genomic_DNA"/>
</dbReference>
<protein>
    <recommendedName>
        <fullName evidence="5">DUF5668 domain-containing protein</fullName>
    </recommendedName>
</protein>
<keyword evidence="2" id="KW-0472">Membrane</keyword>
<accession>A0ABV9WDK9</accession>
<evidence type="ECO:0000313" key="4">
    <source>
        <dbReference type="Proteomes" id="UP001595912"/>
    </source>
</evidence>
<feature type="transmembrane region" description="Helical" evidence="2">
    <location>
        <begin position="78"/>
        <end position="94"/>
    </location>
</feature>
<feature type="compositionally biased region" description="Basic and acidic residues" evidence="1">
    <location>
        <begin position="106"/>
        <end position="116"/>
    </location>
</feature>
<name>A0ABV9WDK9_9ACTN</name>
<sequence>MSVAGGCAAVVGAAVAAAALFPDGDPPGRVLVLAVAVGIYAAKVRDPWAILSVTGIAMLTFIGFLVNDFGELTLRNDTWPYLLPIGFAALLGWGQHWMRAAPPRGGHPDGEDRDLPQPDPDTSTPATGDTRRPAVQHPRRTVTARIRRRANPIGRPAKVPEHTG</sequence>
<gene>
    <name evidence="3" type="ORF">ACFPIJ_51790</name>
</gene>
<evidence type="ECO:0008006" key="5">
    <source>
        <dbReference type="Google" id="ProtNLM"/>
    </source>
</evidence>